<sequence>MRLLLFFWLCIGSGGGLAIAQYADTAQVNKKKLTRIILAESAFYVAGMSYLQFIWYKDHEAVPFHFYDDHKGYLQIDKFGHVFGSYLESYAGYHLLRDAGVSRKKSLMYGGALGFVLQAPIEVFDGLYEGWGFSWSDVVANATGSALVVGQELLFREQLVKYKFSFWRSPYAAQANGYMGRNFLQSLFLDYNGHTYWLSAPLNKLVWHETLPPWLSVAAGYSANGMFGEFENLRYYRGVWLPETARYRQFLLSLDVDWTRIPTRSRFLKKVFNVLFFVKVPFPALEVNTQGQLKGYWLYF</sequence>
<reference evidence="1 2" key="1">
    <citation type="submission" date="2016-10" db="EMBL/GenBank/DDBJ databases">
        <authorList>
            <person name="de Groot N.N."/>
        </authorList>
    </citation>
    <scope>NUCLEOTIDE SEQUENCE [LARGE SCALE GENOMIC DNA]</scope>
    <source>
        <strain evidence="1 2">DSM 25186</strain>
    </source>
</reference>
<proteinExistence type="predicted"/>
<dbReference type="AlphaFoldDB" id="A0A1G9EPG6"/>
<dbReference type="Proteomes" id="UP000198510">
    <property type="component" value="Unassembled WGS sequence"/>
</dbReference>
<dbReference type="RefSeq" id="WP_089681536.1">
    <property type="nucleotide sequence ID" value="NZ_FNFO01000003.1"/>
</dbReference>
<name>A0A1G9EPG6_9BACT</name>
<organism evidence="1 2">
    <name type="scientific">Catalinimonas alkaloidigena</name>
    <dbReference type="NCBI Taxonomy" id="1075417"/>
    <lineage>
        <taxon>Bacteria</taxon>
        <taxon>Pseudomonadati</taxon>
        <taxon>Bacteroidota</taxon>
        <taxon>Cytophagia</taxon>
        <taxon>Cytophagales</taxon>
        <taxon>Catalimonadaceae</taxon>
        <taxon>Catalinimonas</taxon>
    </lineage>
</organism>
<dbReference type="EMBL" id="FNFO01000003">
    <property type="protein sequence ID" value="SDK78019.1"/>
    <property type="molecule type" value="Genomic_DNA"/>
</dbReference>
<protein>
    <submittedName>
        <fullName evidence="1">Uncharacterized conserved protein YfiM, DUF2279 family</fullName>
    </submittedName>
</protein>
<dbReference type="InterPro" id="IPR018736">
    <property type="entry name" value="DUF2279_periplasmic_lipo"/>
</dbReference>
<evidence type="ECO:0000313" key="1">
    <source>
        <dbReference type="EMBL" id="SDK78019.1"/>
    </source>
</evidence>
<dbReference type="OrthoDB" id="9803535at2"/>
<evidence type="ECO:0000313" key="2">
    <source>
        <dbReference type="Proteomes" id="UP000198510"/>
    </source>
</evidence>
<dbReference type="STRING" id="1075417.SAMN05421823_103543"/>
<gene>
    <name evidence="1" type="ORF">SAMN05421823_103543</name>
</gene>
<accession>A0A1G9EPG6</accession>
<dbReference type="Pfam" id="PF10043">
    <property type="entry name" value="DUF2279"/>
    <property type="match status" value="1"/>
</dbReference>
<keyword evidence="2" id="KW-1185">Reference proteome</keyword>